<dbReference type="eggNOG" id="ENOG502S1Y6">
    <property type="taxonomic scope" value="Eukaryota"/>
</dbReference>
<feature type="compositionally biased region" description="Low complexity" evidence="2">
    <location>
        <begin position="1"/>
        <end position="49"/>
    </location>
</feature>
<feature type="non-terminal residue" evidence="3">
    <location>
        <position position="425"/>
    </location>
</feature>
<keyword evidence="1" id="KW-0732">Signal</keyword>
<dbReference type="InterPro" id="IPR013517">
    <property type="entry name" value="FG-GAP"/>
</dbReference>
<accession>F0YQS4</accession>
<dbReference type="RefSeq" id="XP_009042766.1">
    <property type="nucleotide sequence ID" value="XM_009044518.1"/>
</dbReference>
<dbReference type="InParanoid" id="F0YQS4"/>
<feature type="region of interest" description="Disordered" evidence="2">
    <location>
        <begin position="400"/>
        <end position="425"/>
    </location>
</feature>
<dbReference type="KEGG" id="aaf:AURANDRAFT_39500"/>
<feature type="region of interest" description="Disordered" evidence="2">
    <location>
        <begin position="1"/>
        <end position="67"/>
    </location>
</feature>
<gene>
    <name evidence="3" type="ORF">AURANDRAFT_39500</name>
</gene>
<evidence type="ECO:0000256" key="1">
    <source>
        <dbReference type="ARBA" id="ARBA00022729"/>
    </source>
</evidence>
<evidence type="ECO:0000313" key="4">
    <source>
        <dbReference type="Proteomes" id="UP000002729"/>
    </source>
</evidence>
<dbReference type="InterPro" id="IPR028994">
    <property type="entry name" value="Integrin_alpha_N"/>
</dbReference>
<feature type="compositionally biased region" description="Pro residues" evidence="2">
    <location>
        <begin position="50"/>
        <end position="60"/>
    </location>
</feature>
<evidence type="ECO:0008006" key="5">
    <source>
        <dbReference type="Google" id="ProtNLM"/>
    </source>
</evidence>
<feature type="non-terminal residue" evidence="3">
    <location>
        <position position="1"/>
    </location>
</feature>
<reference evidence="3 4" key="1">
    <citation type="journal article" date="2011" name="Proc. Natl. Acad. Sci. U.S.A.">
        <title>Niche of harmful alga Aureococcus anophagefferens revealed through ecogenomics.</title>
        <authorList>
            <person name="Gobler C.J."/>
            <person name="Berry D.L."/>
            <person name="Dyhrman S.T."/>
            <person name="Wilhelm S.W."/>
            <person name="Salamov A."/>
            <person name="Lobanov A.V."/>
            <person name="Zhang Y."/>
            <person name="Collier J.L."/>
            <person name="Wurch L.L."/>
            <person name="Kustka A.B."/>
            <person name="Dill B.D."/>
            <person name="Shah M."/>
            <person name="VerBerkmoes N.C."/>
            <person name="Kuo A."/>
            <person name="Terry A."/>
            <person name="Pangilinan J."/>
            <person name="Lindquist E.A."/>
            <person name="Lucas S."/>
            <person name="Paulsen I.T."/>
            <person name="Hattenrath-Lehmann T.K."/>
            <person name="Talmage S.C."/>
            <person name="Walker E.A."/>
            <person name="Koch F."/>
            <person name="Burson A.M."/>
            <person name="Marcoval M.A."/>
            <person name="Tang Y.Z."/>
            <person name="Lecleir G.R."/>
            <person name="Coyne K.J."/>
            <person name="Berg G.M."/>
            <person name="Bertrand E.M."/>
            <person name="Saito M.A."/>
            <person name="Gladyshev V.N."/>
            <person name="Grigoriev I.V."/>
        </authorList>
    </citation>
    <scope>NUCLEOTIDE SEQUENCE [LARGE SCALE GENOMIC DNA]</scope>
    <source>
        <strain evidence="4">CCMP 1984</strain>
    </source>
</reference>
<feature type="compositionally biased region" description="Basic and acidic residues" evidence="2">
    <location>
        <begin position="400"/>
        <end position="415"/>
    </location>
</feature>
<dbReference type="Gene3D" id="2.130.10.130">
    <property type="entry name" value="Integrin alpha, N-terminal"/>
    <property type="match status" value="1"/>
</dbReference>
<dbReference type="PANTHER" id="PTHR36220:SF1">
    <property type="entry name" value="GAMMA TUBULIN COMPLEX COMPONENT C-TERMINAL DOMAIN-CONTAINING PROTEIN"/>
    <property type="match status" value="1"/>
</dbReference>
<evidence type="ECO:0000313" key="3">
    <source>
        <dbReference type="EMBL" id="EGB02535.1"/>
    </source>
</evidence>
<proteinExistence type="predicted"/>
<dbReference type="AlphaFoldDB" id="F0YQS4"/>
<dbReference type="OMA" id="NDDTWIQ"/>
<sequence length="425" mass="42563">ALADRGSTTSPTAAPTGAPTSAPTTSPTAAPTGAPTSAPTTSPTAAPTTSPTPAPSPPSPTGYGYGDDGYGYGYGGYGYGDDGYGDDGYVYGDDGYGYGGSVSPTPAPWIQRGDDIDGEAADDWSGYSVSLSADGTTLAVGAPYNDGAGSNAGHARVFAWDPVDETWKQRGDDIDGEAAGDESGRSVSLSADGATLAVGAVYNDGAGSSAGHARVFAWDSDDETWVQRGDDIDGEAAGDRSGYSVSLSADGTTLAVGAVYNDGAGSSAGHARVFAWDSNDDTWIQRGDDIDGEAAGDESGRSVSLSADGATLAVGAVYNDGAGSSAGHARVFAWDSNDDTWIQRGDDIDGEAAFDQSGYSVSLSADGTTLAVGASGNDGAGSNAGHARVFAWDPVDETWKQRGDDIDGEAADDRGYSVSLSADGA</sequence>
<dbReference type="InterPro" id="IPR011043">
    <property type="entry name" value="Gal_Oxase/kelch_b-propeller"/>
</dbReference>
<organism evidence="4">
    <name type="scientific">Aureococcus anophagefferens</name>
    <name type="common">Harmful bloom alga</name>
    <dbReference type="NCBI Taxonomy" id="44056"/>
    <lineage>
        <taxon>Eukaryota</taxon>
        <taxon>Sar</taxon>
        <taxon>Stramenopiles</taxon>
        <taxon>Ochrophyta</taxon>
        <taxon>Pelagophyceae</taxon>
        <taxon>Pelagomonadales</taxon>
        <taxon>Pelagomonadaceae</taxon>
        <taxon>Aureococcus</taxon>
    </lineage>
</organism>
<dbReference type="Proteomes" id="UP000002729">
    <property type="component" value="Unassembled WGS sequence"/>
</dbReference>
<dbReference type="GeneID" id="20221990"/>
<name>F0YQS4_AURAN</name>
<dbReference type="Pfam" id="PF14312">
    <property type="entry name" value="FG-GAP_2"/>
    <property type="match status" value="5"/>
</dbReference>
<dbReference type="SUPFAM" id="SSF50965">
    <property type="entry name" value="Galactose oxidase, central domain"/>
    <property type="match status" value="1"/>
</dbReference>
<evidence type="ECO:0000256" key="2">
    <source>
        <dbReference type="SAM" id="MobiDB-lite"/>
    </source>
</evidence>
<protein>
    <recommendedName>
        <fullName evidence="5">PKD domain-containing protein</fullName>
    </recommendedName>
</protein>
<dbReference type="EMBL" id="GL833452">
    <property type="protein sequence ID" value="EGB02535.1"/>
    <property type="molecule type" value="Genomic_DNA"/>
</dbReference>
<dbReference type="PANTHER" id="PTHR36220">
    <property type="entry name" value="UNNAMED PRODUCT"/>
    <property type="match status" value="1"/>
</dbReference>
<keyword evidence="4" id="KW-1185">Reference proteome</keyword>
<dbReference type="OrthoDB" id="49473at2759"/>